<dbReference type="InterPro" id="IPR011009">
    <property type="entry name" value="Kinase-like_dom_sf"/>
</dbReference>
<evidence type="ECO:0000313" key="2">
    <source>
        <dbReference type="EMBL" id="ABS03831.1"/>
    </source>
</evidence>
<dbReference type="Gene3D" id="3.30.200.20">
    <property type="entry name" value="Phosphorylase Kinase, domain 1"/>
    <property type="match status" value="1"/>
</dbReference>
<dbReference type="InterPro" id="IPR002575">
    <property type="entry name" value="Aminoglycoside_PTrfase"/>
</dbReference>
<evidence type="ECO:0000259" key="1">
    <source>
        <dbReference type="Pfam" id="PF01636"/>
    </source>
</evidence>
<dbReference type="eggNOG" id="COG3173">
    <property type="taxonomic scope" value="Bacteria"/>
</dbReference>
<dbReference type="EMBL" id="CP000750">
    <property type="protein sequence ID" value="ABS03831.1"/>
    <property type="molecule type" value="Genomic_DNA"/>
</dbReference>
<dbReference type="HOGENOM" id="CLU_074977_0_0_11"/>
<dbReference type="OrthoDB" id="9797603at2"/>
<dbReference type="PANTHER" id="PTHR21310">
    <property type="entry name" value="AMINOGLYCOSIDE PHOSPHOTRANSFERASE-RELATED-RELATED"/>
    <property type="match status" value="1"/>
</dbReference>
<name>A6WAJ2_KINRD</name>
<dbReference type="Pfam" id="PF01636">
    <property type="entry name" value="APH"/>
    <property type="match status" value="1"/>
</dbReference>
<dbReference type="GO" id="GO:0016740">
    <property type="term" value="F:transferase activity"/>
    <property type="evidence" value="ECO:0007669"/>
    <property type="project" value="UniProtKB-KW"/>
</dbReference>
<dbReference type="RefSeq" id="WP_012087951.1">
    <property type="nucleotide sequence ID" value="NC_009664.2"/>
</dbReference>
<evidence type="ECO:0000313" key="3">
    <source>
        <dbReference type="Proteomes" id="UP000001116"/>
    </source>
</evidence>
<dbReference type="SUPFAM" id="SSF56112">
    <property type="entry name" value="Protein kinase-like (PK-like)"/>
    <property type="match status" value="1"/>
</dbReference>
<dbReference type="Proteomes" id="UP000001116">
    <property type="component" value="Chromosome"/>
</dbReference>
<dbReference type="CDD" id="cd05155">
    <property type="entry name" value="APH_ChoK_like_1"/>
    <property type="match status" value="1"/>
</dbReference>
<dbReference type="Gene3D" id="3.90.1200.10">
    <property type="match status" value="1"/>
</dbReference>
<gene>
    <name evidence="2" type="ordered locus">Krad_2351</name>
</gene>
<dbReference type="KEGG" id="kra:Krad_2351"/>
<feature type="domain" description="Aminoglycoside phosphotransferase" evidence="1">
    <location>
        <begin position="42"/>
        <end position="294"/>
    </location>
</feature>
<organism evidence="2 3">
    <name type="scientific">Kineococcus radiotolerans (strain ATCC BAA-149 / DSM 14245 / SRS30216)</name>
    <dbReference type="NCBI Taxonomy" id="266940"/>
    <lineage>
        <taxon>Bacteria</taxon>
        <taxon>Bacillati</taxon>
        <taxon>Actinomycetota</taxon>
        <taxon>Actinomycetes</taxon>
        <taxon>Kineosporiales</taxon>
        <taxon>Kineosporiaceae</taxon>
        <taxon>Kineococcus</taxon>
    </lineage>
</organism>
<accession>A6WAJ2</accession>
<protein>
    <submittedName>
        <fullName evidence="2">Aminoglycoside phosphotransferase</fullName>
    </submittedName>
</protein>
<reference evidence="3" key="1">
    <citation type="journal article" date="2008" name="PLoS ONE">
        <title>Survival in nuclear waste, extreme resistance, and potential applications gleaned from the genome sequence of Kineococcus radiotolerans SRS30216.</title>
        <authorList>
            <person name="Bagwell C.E."/>
            <person name="Bhat S."/>
            <person name="Hawkins G.M."/>
            <person name="Smith B.W."/>
            <person name="Biswas T."/>
            <person name="Hoover T.R."/>
            <person name="Saunders E."/>
            <person name="Han C.S."/>
            <person name="Tsodikov O.V."/>
            <person name="Shimkets L.J."/>
        </authorList>
    </citation>
    <scope>NUCLEOTIDE SEQUENCE [LARGE SCALE GENOMIC DNA]</scope>
    <source>
        <strain evidence="3">ATCC BAA-149 / DSM 14245 / SRS30216</strain>
    </source>
</reference>
<dbReference type="PANTHER" id="PTHR21310:SF42">
    <property type="entry name" value="BIFUNCTIONAL AAC_APH"/>
    <property type="match status" value="1"/>
</dbReference>
<sequence length="332" mass="35761">MSTAHDLGPVPTRLSVEADLVHQLITDQFPHWADLPVDPVPDGGWDNFTFHLGPDMSVRLPSAAEYALAVDKEHRWLPQLAAQLPLPISTPLAQGAPGRGYPFAWSVYRWLPEGPVTAARIADGSTNGARGVGGEVDGEVDPVRFALDLADFLTALQRIDATDGPAPGIHNWFRGGTLRTYDKTTQNALSTLKDRPAAGIDAGIDVELARAVWATALEARWNRVPVWFHGDIAAGNLLLREGRLGAVIDFGTCGVGDPACDLAAAWTLLNTAGRVAFRHRMGVDEGTWARGRGWALWKTLATYVGVLDDDAEAAATARRVLKAIFNEYGTTS</sequence>
<proteinExistence type="predicted"/>
<dbReference type="AlphaFoldDB" id="A6WAJ2"/>
<dbReference type="InterPro" id="IPR051678">
    <property type="entry name" value="AGP_Transferase"/>
</dbReference>
<keyword evidence="3" id="KW-1185">Reference proteome</keyword>